<name>A0ABN9PKM6_9DINO</name>
<dbReference type="Gene3D" id="1.50.40.10">
    <property type="entry name" value="Mitochondrial carrier domain"/>
    <property type="match status" value="1"/>
</dbReference>
<keyword evidence="14" id="KW-1185">Reference proteome</keyword>
<comment type="subcellular location">
    <subcellularLocation>
        <location evidence="1">Mitochondrion inner membrane</location>
        <topology evidence="1">Multi-pass membrane protein</topology>
    </subcellularLocation>
</comment>
<dbReference type="PROSITE" id="PS50920">
    <property type="entry name" value="SOLCAR"/>
    <property type="match status" value="2"/>
</dbReference>
<evidence type="ECO:0000256" key="6">
    <source>
        <dbReference type="ARBA" id="ARBA00022792"/>
    </source>
</evidence>
<evidence type="ECO:0000256" key="8">
    <source>
        <dbReference type="ARBA" id="ARBA00023128"/>
    </source>
</evidence>
<organism evidence="13 14">
    <name type="scientific">Prorocentrum cordatum</name>
    <dbReference type="NCBI Taxonomy" id="2364126"/>
    <lineage>
        <taxon>Eukaryota</taxon>
        <taxon>Sar</taxon>
        <taxon>Alveolata</taxon>
        <taxon>Dinophyceae</taxon>
        <taxon>Prorocentrales</taxon>
        <taxon>Prorocentraceae</taxon>
        <taxon>Prorocentrum</taxon>
    </lineage>
</organism>
<keyword evidence="3 11" id="KW-0813">Transport</keyword>
<dbReference type="EMBL" id="CAUYUJ010000725">
    <property type="protein sequence ID" value="CAK0792199.1"/>
    <property type="molecule type" value="Genomic_DNA"/>
</dbReference>
<keyword evidence="6" id="KW-0999">Mitochondrion inner membrane</keyword>
<dbReference type="InterPro" id="IPR051028">
    <property type="entry name" value="Mito_Solute_Carrier"/>
</dbReference>
<evidence type="ECO:0000256" key="12">
    <source>
        <dbReference type="SAM" id="MobiDB-lite"/>
    </source>
</evidence>
<dbReference type="PANTHER" id="PTHR45678:SF1">
    <property type="entry name" value="MITOCHONDRIAL 2-OXODICARBOXYLATE CARRIER 1-RELATED"/>
    <property type="match status" value="1"/>
</dbReference>
<dbReference type="Pfam" id="PF00153">
    <property type="entry name" value="Mito_carr"/>
    <property type="match status" value="3"/>
</dbReference>
<dbReference type="InterPro" id="IPR018108">
    <property type="entry name" value="MCP_transmembrane"/>
</dbReference>
<evidence type="ECO:0000313" key="13">
    <source>
        <dbReference type="EMBL" id="CAK0792199.1"/>
    </source>
</evidence>
<evidence type="ECO:0000256" key="9">
    <source>
        <dbReference type="ARBA" id="ARBA00023136"/>
    </source>
</evidence>
<keyword evidence="4 10" id="KW-0812">Transmembrane</keyword>
<evidence type="ECO:0000256" key="10">
    <source>
        <dbReference type="PROSITE-ProRule" id="PRU00282"/>
    </source>
</evidence>
<dbReference type="InterPro" id="IPR023395">
    <property type="entry name" value="MCP_dom_sf"/>
</dbReference>
<accession>A0ABN9PKM6</accession>
<dbReference type="SUPFAM" id="SSF103506">
    <property type="entry name" value="Mitochondrial carrier"/>
    <property type="match status" value="1"/>
</dbReference>
<sequence length="442" mass="46977">MVWLAQRGRAAPGVGPARPRQPRHGLLGGGDGCRMSRQFLAAGTAATVELSLMQPLDVIKTRLQLQGQGVAHADRFSGTFGALRSIHQAEGAVGLWRGFVPGLAVVIPRRGLKFAGNSVFRRMLGDGSGGPLPFGRTMLAGGLAGACEAVVITPLEVVKIAMQSERATKGQKATGLVDIVSSIARGGIGRLYSGLGATVGKHFAHSTAYFAVFEELRPYGPGRAAPKARQIGFDLSAGFAAGVAAGTVNNPFDVVKTRHQGARLSATWTEHPPWLRSRAVECEEKFVEILPFAIPDFTGSARLGSIFPLGAAVLRAAAGVRGDAAAGAASAGHQSARSGGGASAQEWATSYHPGAGSMAATMKAELFKKKCIYEVNFLDRFVIYNFCKQGDIVPTTANMHYTPYKTNEGYEVDYIRIRDKFGKYTEEFLDTAFESHYSCEPP</sequence>
<proteinExistence type="inferred from homology"/>
<keyword evidence="5" id="KW-0677">Repeat</keyword>
<evidence type="ECO:0000256" key="2">
    <source>
        <dbReference type="ARBA" id="ARBA00006375"/>
    </source>
</evidence>
<evidence type="ECO:0000256" key="3">
    <source>
        <dbReference type="ARBA" id="ARBA00022448"/>
    </source>
</evidence>
<reference evidence="13" key="1">
    <citation type="submission" date="2023-10" db="EMBL/GenBank/DDBJ databases">
        <authorList>
            <person name="Chen Y."/>
            <person name="Shah S."/>
            <person name="Dougan E. K."/>
            <person name="Thang M."/>
            <person name="Chan C."/>
        </authorList>
    </citation>
    <scope>NUCLEOTIDE SEQUENCE [LARGE SCALE GENOMIC DNA]</scope>
</reference>
<comment type="similarity">
    <text evidence="2 11">Belongs to the mitochondrial carrier (TC 2.A.29) family.</text>
</comment>
<keyword evidence="9 10" id="KW-0472">Membrane</keyword>
<dbReference type="InterPro" id="IPR002067">
    <property type="entry name" value="MCP"/>
</dbReference>
<keyword evidence="8" id="KW-0496">Mitochondrion</keyword>
<evidence type="ECO:0000313" key="14">
    <source>
        <dbReference type="Proteomes" id="UP001189429"/>
    </source>
</evidence>
<feature type="repeat" description="Solcar" evidence="10">
    <location>
        <begin position="132"/>
        <end position="219"/>
    </location>
</feature>
<evidence type="ECO:0000256" key="4">
    <source>
        <dbReference type="ARBA" id="ARBA00022692"/>
    </source>
</evidence>
<keyword evidence="7" id="KW-1133">Transmembrane helix</keyword>
<dbReference type="PRINTS" id="PR00926">
    <property type="entry name" value="MITOCARRIER"/>
</dbReference>
<evidence type="ECO:0000256" key="1">
    <source>
        <dbReference type="ARBA" id="ARBA00004448"/>
    </source>
</evidence>
<evidence type="ECO:0000256" key="11">
    <source>
        <dbReference type="RuleBase" id="RU000488"/>
    </source>
</evidence>
<gene>
    <name evidence="13" type="ORF">PCOR1329_LOCUS2854</name>
</gene>
<evidence type="ECO:0000256" key="5">
    <source>
        <dbReference type="ARBA" id="ARBA00022737"/>
    </source>
</evidence>
<comment type="caution">
    <text evidence="13">The sequence shown here is derived from an EMBL/GenBank/DDBJ whole genome shotgun (WGS) entry which is preliminary data.</text>
</comment>
<protein>
    <submittedName>
        <fullName evidence="13">Uncharacterized protein</fullName>
    </submittedName>
</protein>
<feature type="region of interest" description="Disordered" evidence="12">
    <location>
        <begin position="1"/>
        <end position="23"/>
    </location>
</feature>
<dbReference type="Proteomes" id="UP001189429">
    <property type="component" value="Unassembled WGS sequence"/>
</dbReference>
<feature type="repeat" description="Solcar" evidence="10">
    <location>
        <begin position="33"/>
        <end position="123"/>
    </location>
</feature>
<dbReference type="PANTHER" id="PTHR45678">
    <property type="entry name" value="MITOCHONDRIAL 2-OXODICARBOXYLATE CARRIER 1-RELATED"/>
    <property type="match status" value="1"/>
</dbReference>
<evidence type="ECO:0000256" key="7">
    <source>
        <dbReference type="ARBA" id="ARBA00022989"/>
    </source>
</evidence>